<keyword evidence="4" id="KW-0378">Hydrolase</keyword>
<dbReference type="GO" id="GO:0008237">
    <property type="term" value="F:metallopeptidase activity"/>
    <property type="evidence" value="ECO:0007669"/>
    <property type="project" value="UniProtKB-KW"/>
</dbReference>
<accession>A0A1I6L7R8</accession>
<gene>
    <name evidence="9" type="ORF">SAMN05661086_03127</name>
</gene>
<dbReference type="Gene3D" id="3.40.140.10">
    <property type="entry name" value="Cytidine Deaminase, domain 2"/>
    <property type="match status" value="1"/>
</dbReference>
<dbReference type="Pfam" id="PF20582">
    <property type="entry name" value="UPF0758_N"/>
    <property type="match status" value="1"/>
</dbReference>
<evidence type="ECO:0000313" key="9">
    <source>
        <dbReference type="EMBL" id="SFR99516.1"/>
    </source>
</evidence>
<sequence>MQNEHYTIKELPESERPYEKCRKFGPKFLSDAELLAVIIRVGSKKERCVELAHKVLNLSKNYNGLVGLNYISMEQLMGIHGIGTVKATQLICISELAKRMNQMERKSVLSFRHPRLVAEYYMPEMRFLEKENLVLILLDTKSNLIKDLVISTGTVNMTISDPREIFVCAFQYHAVQIILLHNHPSGDPTPSKEDIITTKRIKEAGILLGIQLIDHIIIGDNQYVSMREKELI</sequence>
<dbReference type="RefSeq" id="WP_092562789.1">
    <property type="nucleotide sequence ID" value="NZ_FOYZ01000014.1"/>
</dbReference>
<keyword evidence="6" id="KW-0482">Metalloprotease</keyword>
<evidence type="ECO:0000256" key="3">
    <source>
        <dbReference type="ARBA" id="ARBA00022723"/>
    </source>
</evidence>
<reference evidence="9 10" key="1">
    <citation type="submission" date="2016-10" db="EMBL/GenBank/DDBJ databases">
        <authorList>
            <person name="de Groot N.N."/>
        </authorList>
    </citation>
    <scope>NUCLEOTIDE SEQUENCE [LARGE SCALE GENOMIC DNA]</scope>
    <source>
        <strain evidence="9 10">743A</strain>
    </source>
</reference>
<evidence type="ECO:0000256" key="2">
    <source>
        <dbReference type="ARBA" id="ARBA00022670"/>
    </source>
</evidence>
<keyword evidence="3" id="KW-0479">Metal-binding</keyword>
<dbReference type="SUPFAM" id="SSF102712">
    <property type="entry name" value="JAB1/MPN domain"/>
    <property type="match status" value="1"/>
</dbReference>
<dbReference type="InterPro" id="IPR001405">
    <property type="entry name" value="UPF0758"/>
</dbReference>
<dbReference type="PROSITE" id="PS01302">
    <property type="entry name" value="UPF0758"/>
    <property type="match status" value="1"/>
</dbReference>
<dbReference type="GO" id="GO:0046872">
    <property type="term" value="F:metal ion binding"/>
    <property type="evidence" value="ECO:0007669"/>
    <property type="project" value="UniProtKB-KW"/>
</dbReference>
<evidence type="ECO:0000256" key="4">
    <source>
        <dbReference type="ARBA" id="ARBA00022801"/>
    </source>
</evidence>
<dbReference type="PROSITE" id="PS50249">
    <property type="entry name" value="MPN"/>
    <property type="match status" value="1"/>
</dbReference>
<keyword evidence="5" id="KW-0862">Zinc</keyword>
<dbReference type="Pfam" id="PF04002">
    <property type="entry name" value="RadC"/>
    <property type="match status" value="1"/>
</dbReference>
<dbReference type="InterPro" id="IPR037518">
    <property type="entry name" value="MPN"/>
</dbReference>
<keyword evidence="2" id="KW-0645">Protease</keyword>
<dbReference type="PANTHER" id="PTHR30471:SF3">
    <property type="entry name" value="UPF0758 PROTEIN YEES-RELATED"/>
    <property type="match status" value="1"/>
</dbReference>
<dbReference type="Proteomes" id="UP000199659">
    <property type="component" value="Unassembled WGS sequence"/>
</dbReference>
<dbReference type="InterPro" id="IPR020891">
    <property type="entry name" value="UPF0758_CS"/>
</dbReference>
<protein>
    <submittedName>
        <fullName evidence="9">DNA replication and repair protein RadC</fullName>
    </submittedName>
</protein>
<dbReference type="PANTHER" id="PTHR30471">
    <property type="entry name" value="DNA REPAIR PROTEIN RADC"/>
    <property type="match status" value="1"/>
</dbReference>
<evidence type="ECO:0000256" key="7">
    <source>
        <dbReference type="RuleBase" id="RU003797"/>
    </source>
</evidence>
<name>A0A1I6L7R8_9FIRM</name>
<evidence type="ECO:0000256" key="1">
    <source>
        <dbReference type="ARBA" id="ARBA00010243"/>
    </source>
</evidence>
<dbReference type="CDD" id="cd08071">
    <property type="entry name" value="MPN_DUF2466"/>
    <property type="match status" value="1"/>
</dbReference>
<dbReference type="AlphaFoldDB" id="A0A1I6L7R8"/>
<feature type="domain" description="MPN" evidence="8">
    <location>
        <begin position="110"/>
        <end position="232"/>
    </location>
</feature>
<evidence type="ECO:0000313" key="10">
    <source>
        <dbReference type="Proteomes" id="UP000199659"/>
    </source>
</evidence>
<keyword evidence="10" id="KW-1185">Reference proteome</keyword>
<dbReference type="EMBL" id="FOYZ01000014">
    <property type="protein sequence ID" value="SFR99516.1"/>
    <property type="molecule type" value="Genomic_DNA"/>
</dbReference>
<dbReference type="InterPro" id="IPR025657">
    <property type="entry name" value="RadC_JAB"/>
</dbReference>
<dbReference type="NCBIfam" id="NF000642">
    <property type="entry name" value="PRK00024.1"/>
    <property type="match status" value="1"/>
</dbReference>
<dbReference type="STRING" id="37658.SAMN05661086_03127"/>
<dbReference type="InterPro" id="IPR046778">
    <property type="entry name" value="UPF0758_N"/>
</dbReference>
<dbReference type="GO" id="GO:0006508">
    <property type="term" value="P:proteolysis"/>
    <property type="evidence" value="ECO:0007669"/>
    <property type="project" value="UniProtKB-KW"/>
</dbReference>
<dbReference type="NCBIfam" id="TIGR00608">
    <property type="entry name" value="radc"/>
    <property type="match status" value="1"/>
</dbReference>
<dbReference type="OrthoDB" id="9804482at2"/>
<evidence type="ECO:0000256" key="6">
    <source>
        <dbReference type="ARBA" id="ARBA00023049"/>
    </source>
</evidence>
<organism evidence="9 10">
    <name type="scientific">Anaeromicropila populeti</name>
    <dbReference type="NCBI Taxonomy" id="37658"/>
    <lineage>
        <taxon>Bacteria</taxon>
        <taxon>Bacillati</taxon>
        <taxon>Bacillota</taxon>
        <taxon>Clostridia</taxon>
        <taxon>Lachnospirales</taxon>
        <taxon>Lachnospiraceae</taxon>
        <taxon>Anaeromicropila</taxon>
    </lineage>
</organism>
<proteinExistence type="inferred from homology"/>
<evidence type="ECO:0000256" key="5">
    <source>
        <dbReference type="ARBA" id="ARBA00022833"/>
    </source>
</evidence>
<evidence type="ECO:0000259" key="8">
    <source>
        <dbReference type="PROSITE" id="PS50249"/>
    </source>
</evidence>
<comment type="similarity">
    <text evidence="1 7">Belongs to the UPF0758 family.</text>
</comment>